<proteinExistence type="predicted"/>
<name>A0A2A2IEJ3_9BACI</name>
<dbReference type="InterPro" id="IPR025306">
    <property type="entry name" value="Zn-bnd_dom_prob"/>
</dbReference>
<protein>
    <recommendedName>
        <fullName evidence="1">Probable zinc-binding domain-containing protein</fullName>
    </recommendedName>
</protein>
<organism evidence="2 3">
    <name type="scientific">Virgibacillus profundi</name>
    <dbReference type="NCBI Taxonomy" id="2024555"/>
    <lineage>
        <taxon>Bacteria</taxon>
        <taxon>Bacillati</taxon>
        <taxon>Bacillota</taxon>
        <taxon>Bacilli</taxon>
        <taxon>Bacillales</taxon>
        <taxon>Bacillaceae</taxon>
        <taxon>Virgibacillus</taxon>
    </lineage>
</organism>
<dbReference type="Pfam" id="PF13451">
    <property type="entry name" value="zf_Tbcl"/>
    <property type="match status" value="1"/>
</dbReference>
<dbReference type="Proteomes" id="UP000218887">
    <property type="component" value="Unassembled WGS sequence"/>
</dbReference>
<evidence type="ECO:0000313" key="3">
    <source>
        <dbReference type="Proteomes" id="UP000218887"/>
    </source>
</evidence>
<dbReference type="EMBL" id="NPOA01000004">
    <property type="protein sequence ID" value="PAV30441.1"/>
    <property type="molecule type" value="Genomic_DNA"/>
</dbReference>
<sequence>MSTILSLIQHDLNIMCKECNKNILLKAGEIKFYLNKGFNLPKRCKSCRKKRKQKQNR</sequence>
<reference evidence="2 3" key="1">
    <citation type="submission" date="2017-08" db="EMBL/GenBank/DDBJ databases">
        <title>Virgibacillus indicus sp. nov. and Virgibacillus profoundi sp. nov, two moderately halophilic bacteria isolated from marine sediment by using the Microfluidic Streak Plate.</title>
        <authorList>
            <person name="Xu B."/>
            <person name="Hu B."/>
            <person name="Wang J."/>
            <person name="Zhu Y."/>
            <person name="Huang L."/>
            <person name="Du W."/>
            <person name="Huang Y."/>
        </authorList>
    </citation>
    <scope>NUCLEOTIDE SEQUENCE [LARGE SCALE GENOMIC DNA]</scope>
    <source>
        <strain evidence="2 3">IO3-P3-H5</strain>
    </source>
</reference>
<dbReference type="OrthoDB" id="9814785at2"/>
<evidence type="ECO:0000313" key="2">
    <source>
        <dbReference type="EMBL" id="PAV30441.1"/>
    </source>
</evidence>
<dbReference type="AlphaFoldDB" id="A0A2A2IEJ3"/>
<accession>A0A2A2IEJ3</accession>
<gene>
    <name evidence="2" type="ORF">CIL05_06925</name>
</gene>
<comment type="caution">
    <text evidence="2">The sequence shown here is derived from an EMBL/GenBank/DDBJ whole genome shotgun (WGS) entry which is preliminary data.</text>
</comment>
<keyword evidence="3" id="KW-1185">Reference proteome</keyword>
<evidence type="ECO:0000259" key="1">
    <source>
        <dbReference type="Pfam" id="PF13451"/>
    </source>
</evidence>
<feature type="domain" description="Probable zinc-binding" evidence="1">
    <location>
        <begin position="11"/>
        <end position="55"/>
    </location>
</feature>